<name>A0A5A7UFB0_CUCMM</name>
<dbReference type="InterPro" id="IPR004252">
    <property type="entry name" value="Probable_transposase_24"/>
</dbReference>
<feature type="compositionally biased region" description="Basic and acidic residues" evidence="1">
    <location>
        <begin position="29"/>
        <end position="39"/>
    </location>
</feature>
<dbReference type="AlphaFoldDB" id="A0A5A7UFB0"/>
<sequence>MQEQSWTNKAARQKQPYNHNSGSKSFLQRQHELAEQRDESVDRMGLFKQTYVRDGTFLSQATEDAHVKLYELKQAIEALRKISEMLASQVEQMLKLIEEMSQAQRGPTMIPCGPVDAKWHTLLVRRRT</sequence>
<comment type="caution">
    <text evidence="2">The sequence shown here is derived from an EMBL/GenBank/DDBJ whole genome shotgun (WGS) entry which is preliminary data.</text>
</comment>
<evidence type="ECO:0000313" key="2">
    <source>
        <dbReference type="EMBL" id="KAA0052201.1"/>
    </source>
</evidence>
<evidence type="ECO:0000313" key="3">
    <source>
        <dbReference type="Proteomes" id="UP000321393"/>
    </source>
</evidence>
<feature type="compositionally biased region" description="Polar residues" evidence="1">
    <location>
        <begin position="1"/>
        <end position="28"/>
    </location>
</feature>
<organism evidence="2 3">
    <name type="scientific">Cucumis melo var. makuwa</name>
    <name type="common">Oriental melon</name>
    <dbReference type="NCBI Taxonomy" id="1194695"/>
    <lineage>
        <taxon>Eukaryota</taxon>
        <taxon>Viridiplantae</taxon>
        <taxon>Streptophyta</taxon>
        <taxon>Embryophyta</taxon>
        <taxon>Tracheophyta</taxon>
        <taxon>Spermatophyta</taxon>
        <taxon>Magnoliopsida</taxon>
        <taxon>eudicotyledons</taxon>
        <taxon>Gunneridae</taxon>
        <taxon>Pentapetalae</taxon>
        <taxon>rosids</taxon>
        <taxon>fabids</taxon>
        <taxon>Cucurbitales</taxon>
        <taxon>Cucurbitaceae</taxon>
        <taxon>Benincaseae</taxon>
        <taxon>Cucumis</taxon>
    </lineage>
</organism>
<dbReference type="Proteomes" id="UP000321393">
    <property type="component" value="Unassembled WGS sequence"/>
</dbReference>
<gene>
    <name evidence="2" type="ORF">E6C27_scaffold207G00110</name>
</gene>
<dbReference type="Pfam" id="PF03004">
    <property type="entry name" value="Transposase_24"/>
    <property type="match status" value="1"/>
</dbReference>
<feature type="region of interest" description="Disordered" evidence="1">
    <location>
        <begin position="1"/>
        <end position="39"/>
    </location>
</feature>
<evidence type="ECO:0000256" key="1">
    <source>
        <dbReference type="SAM" id="MobiDB-lite"/>
    </source>
</evidence>
<dbReference type="OrthoDB" id="1706770at2759"/>
<reference evidence="2 3" key="1">
    <citation type="submission" date="2019-08" db="EMBL/GenBank/DDBJ databases">
        <title>Draft genome sequences of two oriental melons (Cucumis melo L. var makuwa).</title>
        <authorList>
            <person name="Kwon S.-Y."/>
        </authorList>
    </citation>
    <scope>NUCLEOTIDE SEQUENCE [LARGE SCALE GENOMIC DNA]</scope>
    <source>
        <strain evidence="3">cv. SW 3</strain>
        <tissue evidence="2">Leaf</tissue>
    </source>
</reference>
<accession>A0A5A7UFB0</accession>
<dbReference type="EMBL" id="SSTE01010863">
    <property type="protein sequence ID" value="KAA0052201.1"/>
    <property type="molecule type" value="Genomic_DNA"/>
</dbReference>
<proteinExistence type="predicted"/>
<protein>
    <submittedName>
        <fullName evidence="2">CACTA en-spm transposon protein</fullName>
    </submittedName>
</protein>